<dbReference type="RefSeq" id="WP_179507957.1">
    <property type="nucleotide sequence ID" value="NZ_JACCBY010000001.1"/>
</dbReference>
<proteinExistence type="predicted"/>
<feature type="domain" description="N-acetyltransferase" evidence="1">
    <location>
        <begin position="125"/>
        <end position="197"/>
    </location>
</feature>
<dbReference type="EMBL" id="JACCBY010000001">
    <property type="protein sequence ID" value="NYD89529.1"/>
    <property type="molecule type" value="Genomic_DNA"/>
</dbReference>
<dbReference type="Proteomes" id="UP000517753">
    <property type="component" value="Unassembled WGS sequence"/>
</dbReference>
<dbReference type="Pfam" id="PF13508">
    <property type="entry name" value="Acetyltransf_7"/>
    <property type="match status" value="1"/>
</dbReference>
<organism evidence="2 3">
    <name type="scientific">Sphingomonas melonis</name>
    <dbReference type="NCBI Taxonomy" id="152682"/>
    <lineage>
        <taxon>Bacteria</taxon>
        <taxon>Pseudomonadati</taxon>
        <taxon>Pseudomonadota</taxon>
        <taxon>Alphaproteobacteria</taxon>
        <taxon>Sphingomonadales</taxon>
        <taxon>Sphingomonadaceae</taxon>
        <taxon>Sphingomonas</taxon>
    </lineage>
</organism>
<comment type="caution">
    <text evidence="2">The sequence shown here is derived from an EMBL/GenBank/DDBJ whole genome shotgun (WGS) entry which is preliminary data.</text>
</comment>
<keyword evidence="3" id="KW-1185">Reference proteome</keyword>
<evidence type="ECO:0000259" key="1">
    <source>
        <dbReference type="Pfam" id="PF13508"/>
    </source>
</evidence>
<dbReference type="Gene3D" id="3.40.630.30">
    <property type="match status" value="1"/>
</dbReference>
<sequence length="208" mass="21816">MTGVDPVLVRGWLAARSLSRGLPAPVADHGGWRVDTGGEVERRRHVFAAAGPGLTALLATIAEPGIFVKLCADADSFGALLPPRWTITDANCMMVPDRPVRAPPVVPPGYRLATARDGGVTQVTIAAPDGGLAASGYAAELDGVFVYDRIVVEEPHRRRGLGRALMMALGETCAPASRQVLTATAMGAALYATLGWRVYAPYTTATIP</sequence>
<protein>
    <submittedName>
        <fullName evidence="2">GNAT superfamily N-acetyltransferase</fullName>
    </submittedName>
</protein>
<accession>A0A7Y9FLL0</accession>
<dbReference type="AlphaFoldDB" id="A0A7Y9FLL0"/>
<reference evidence="2 3" key="1">
    <citation type="submission" date="2020-08" db="EMBL/GenBank/DDBJ databases">
        <title>The Agave Microbiome: Exploring the role of microbial communities in plant adaptations to desert environments.</title>
        <authorList>
            <person name="Partida-Martinez L.P."/>
        </authorList>
    </citation>
    <scope>NUCLEOTIDE SEQUENCE [LARGE SCALE GENOMIC DNA]</scope>
    <source>
        <strain evidence="2 3">AS2.3</strain>
    </source>
</reference>
<evidence type="ECO:0000313" key="2">
    <source>
        <dbReference type="EMBL" id="NYD89529.1"/>
    </source>
</evidence>
<keyword evidence="2" id="KW-0808">Transferase</keyword>
<dbReference type="GO" id="GO:0016747">
    <property type="term" value="F:acyltransferase activity, transferring groups other than amino-acyl groups"/>
    <property type="evidence" value="ECO:0007669"/>
    <property type="project" value="InterPro"/>
</dbReference>
<dbReference type="SUPFAM" id="SSF55729">
    <property type="entry name" value="Acyl-CoA N-acyltransferases (Nat)"/>
    <property type="match status" value="1"/>
</dbReference>
<evidence type="ECO:0000313" key="3">
    <source>
        <dbReference type="Proteomes" id="UP000517753"/>
    </source>
</evidence>
<name>A0A7Y9FLL0_9SPHN</name>
<dbReference type="InterPro" id="IPR000182">
    <property type="entry name" value="GNAT_dom"/>
</dbReference>
<dbReference type="InterPro" id="IPR016181">
    <property type="entry name" value="Acyl_CoA_acyltransferase"/>
</dbReference>
<gene>
    <name evidence="2" type="ORF">HD841_001298</name>
</gene>